<evidence type="ECO:0000313" key="14">
    <source>
        <dbReference type="Proteomes" id="UP000504632"/>
    </source>
</evidence>
<dbReference type="Proteomes" id="UP000504632">
    <property type="component" value="Chromosome 9"/>
</dbReference>
<feature type="domain" description="C3H1-type" evidence="13">
    <location>
        <begin position="17"/>
        <end position="44"/>
    </location>
</feature>
<dbReference type="UniPathway" id="UPA00143"/>
<protein>
    <recommendedName>
        <fullName evidence="3">RING-type E3 ubiquitin transferase</fullName>
        <ecNumber evidence="3">2.3.2.27</ecNumber>
    </recommendedName>
</protein>
<dbReference type="Pfam" id="PF14608">
    <property type="entry name" value="zf-CCCH_2"/>
    <property type="match status" value="2"/>
</dbReference>
<evidence type="ECO:0000256" key="6">
    <source>
        <dbReference type="ARBA" id="ARBA00022737"/>
    </source>
</evidence>
<reference evidence="15" key="1">
    <citation type="submission" date="2025-08" db="UniProtKB">
        <authorList>
            <consortium name="RefSeq"/>
        </authorList>
    </citation>
    <scope>IDENTIFICATION</scope>
</reference>
<evidence type="ECO:0000256" key="7">
    <source>
        <dbReference type="ARBA" id="ARBA00022771"/>
    </source>
</evidence>
<evidence type="ECO:0000256" key="11">
    <source>
        <dbReference type="SAM" id="MobiDB-lite"/>
    </source>
</evidence>
<keyword evidence="9 10" id="KW-0862">Zinc</keyword>
<dbReference type="PROSITE" id="PS50089">
    <property type="entry name" value="ZF_RING_2"/>
    <property type="match status" value="1"/>
</dbReference>
<dbReference type="GO" id="GO:0000209">
    <property type="term" value="P:protein polyubiquitination"/>
    <property type="evidence" value="ECO:0007669"/>
    <property type="project" value="InterPro"/>
</dbReference>
<dbReference type="Gene3D" id="4.10.1000.10">
    <property type="entry name" value="Zinc finger, CCCH-type"/>
    <property type="match status" value="1"/>
</dbReference>
<dbReference type="AlphaFoldDB" id="A0A6J2WAZ5"/>
<proteinExistence type="predicted"/>
<dbReference type="RefSeq" id="XP_030640526.1">
    <property type="nucleotide sequence ID" value="XM_030784666.1"/>
</dbReference>
<dbReference type="Gene3D" id="3.30.40.10">
    <property type="entry name" value="Zinc/RING finger domain, C3HC4 (zinc finger)"/>
    <property type="match status" value="1"/>
</dbReference>
<evidence type="ECO:0000256" key="1">
    <source>
        <dbReference type="ARBA" id="ARBA00000900"/>
    </source>
</evidence>
<dbReference type="PROSITE" id="PS50103">
    <property type="entry name" value="ZF_C3H1"/>
    <property type="match status" value="3"/>
</dbReference>
<dbReference type="InterPro" id="IPR017907">
    <property type="entry name" value="Znf_RING_CS"/>
</dbReference>
<evidence type="ECO:0000259" key="13">
    <source>
        <dbReference type="PROSITE" id="PS50103"/>
    </source>
</evidence>
<evidence type="ECO:0000256" key="4">
    <source>
        <dbReference type="ARBA" id="ARBA00022679"/>
    </source>
</evidence>
<dbReference type="Pfam" id="PF00642">
    <property type="entry name" value="zf-CCCH"/>
    <property type="match status" value="1"/>
</dbReference>
<keyword evidence="14" id="KW-1185">Reference proteome</keyword>
<evidence type="ECO:0000256" key="10">
    <source>
        <dbReference type="PROSITE-ProRule" id="PRU00723"/>
    </source>
</evidence>
<dbReference type="CTD" id="559882"/>
<evidence type="ECO:0000256" key="2">
    <source>
        <dbReference type="ARBA" id="ARBA00004906"/>
    </source>
</evidence>
<feature type="zinc finger region" description="C3H1-type" evidence="10">
    <location>
        <begin position="46"/>
        <end position="73"/>
    </location>
</feature>
<dbReference type="GO" id="GO:0061630">
    <property type="term" value="F:ubiquitin protein ligase activity"/>
    <property type="evidence" value="ECO:0007669"/>
    <property type="project" value="UniProtKB-EC"/>
</dbReference>
<feature type="region of interest" description="Disordered" evidence="11">
    <location>
        <begin position="199"/>
        <end position="229"/>
    </location>
</feature>
<dbReference type="PROSITE" id="PS00518">
    <property type="entry name" value="ZF_RING_1"/>
    <property type="match status" value="1"/>
</dbReference>
<organism evidence="14 15">
    <name type="scientific">Chanos chanos</name>
    <name type="common">Milkfish</name>
    <name type="synonym">Mugil chanos</name>
    <dbReference type="NCBI Taxonomy" id="29144"/>
    <lineage>
        <taxon>Eukaryota</taxon>
        <taxon>Metazoa</taxon>
        <taxon>Chordata</taxon>
        <taxon>Craniata</taxon>
        <taxon>Vertebrata</taxon>
        <taxon>Euteleostomi</taxon>
        <taxon>Actinopterygii</taxon>
        <taxon>Neopterygii</taxon>
        <taxon>Teleostei</taxon>
        <taxon>Ostariophysi</taxon>
        <taxon>Gonorynchiformes</taxon>
        <taxon>Chanidae</taxon>
        <taxon>Chanos</taxon>
    </lineage>
</organism>
<evidence type="ECO:0000313" key="15">
    <source>
        <dbReference type="RefSeq" id="XP_030640526.1"/>
    </source>
</evidence>
<dbReference type="EC" id="2.3.2.27" evidence="3"/>
<dbReference type="Pfam" id="PF13639">
    <property type="entry name" value="zf-RING_2"/>
    <property type="match status" value="1"/>
</dbReference>
<dbReference type="SMART" id="SM00356">
    <property type="entry name" value="ZnF_C3H1"/>
    <property type="match status" value="3"/>
</dbReference>
<dbReference type="SMART" id="SM00184">
    <property type="entry name" value="RING"/>
    <property type="match status" value="1"/>
</dbReference>
<gene>
    <name evidence="15" type="primary">mkrn4</name>
</gene>
<comment type="pathway">
    <text evidence="2">Protein modification; protein ubiquitination.</text>
</comment>
<evidence type="ECO:0000256" key="3">
    <source>
        <dbReference type="ARBA" id="ARBA00012483"/>
    </source>
</evidence>
<accession>A0A6J2WAZ5</accession>
<keyword evidence="7 10" id="KW-0863">Zinc-finger</keyword>
<evidence type="ECO:0000256" key="5">
    <source>
        <dbReference type="ARBA" id="ARBA00022723"/>
    </source>
</evidence>
<dbReference type="InterPro" id="IPR000571">
    <property type="entry name" value="Znf_CCCH"/>
</dbReference>
<feature type="compositionally biased region" description="Low complexity" evidence="11">
    <location>
        <begin position="211"/>
        <end position="225"/>
    </location>
</feature>
<keyword evidence="5 10" id="KW-0479">Metal-binding</keyword>
<dbReference type="OrthoDB" id="250836at2759"/>
<sequence length="416" mass="46506">MDRYGIPYRTSNKRLFSADRGICRQFISGACRYGPSCHYLHQWPSAPSTQLCRYFQKGACWFGERCRYLHIPPMDGGASGSRRASDPAVHHSALGGQVLPDRRGSEPSLIQFQGAYGFGRRASEPLVMSVANLQQNFERLTTGIVEEEEPDMAEGPSIIQHQGHLLHRQHNLIGAHQTATQNSIMANAALVSSTQLTQERTVTEMDKQDTSQQDGADQSGAAAPADRGRSAAYNLSKDVLCGICMDKVYEKSRAQERRFGILPNCSHAFCLGCIVTWRKTKDFQEDVIKACPQCRVKSAFYIPSDYWVSEGEPKEALIASFKEKSSKRRCSFFIRNGCCPFRSECIYSHDLPPGYRPRSRRAGPRSSTMMLEDLDSFQLLNYVIALTLLDDDDFLDSSDMSDEDFLDSIPGVSASF</sequence>
<comment type="catalytic activity">
    <reaction evidence="1">
        <text>S-ubiquitinyl-[E2 ubiquitin-conjugating enzyme]-L-cysteine + [acceptor protein]-L-lysine = [E2 ubiquitin-conjugating enzyme]-L-cysteine + N(6)-ubiquitinyl-[acceptor protein]-L-lysine.</text>
        <dbReference type="EC" id="2.3.2.27"/>
    </reaction>
</comment>
<dbReference type="CDD" id="cd16732">
    <property type="entry name" value="RING-HC_MKRN4"/>
    <property type="match status" value="1"/>
</dbReference>
<keyword evidence="6" id="KW-0677">Repeat</keyword>
<dbReference type="InParanoid" id="A0A6J2WAZ5"/>
<dbReference type="FunFam" id="3.30.40.10:FF:000117">
    <property type="entry name" value="Probable E3 ubiquitin-protein ligase makorin-1"/>
    <property type="match status" value="1"/>
</dbReference>
<name>A0A6J2WAZ5_CHACN</name>
<feature type="zinc finger region" description="C3H1-type" evidence="10">
    <location>
        <begin position="324"/>
        <end position="352"/>
    </location>
</feature>
<evidence type="ECO:0000256" key="9">
    <source>
        <dbReference type="ARBA" id="ARBA00022833"/>
    </source>
</evidence>
<evidence type="ECO:0000256" key="8">
    <source>
        <dbReference type="ARBA" id="ARBA00022786"/>
    </source>
</evidence>
<dbReference type="InterPro" id="IPR036855">
    <property type="entry name" value="Znf_CCCH_sf"/>
</dbReference>
<dbReference type="GeneID" id="115820944"/>
<dbReference type="PANTHER" id="PTHR11224">
    <property type="entry name" value="MAKORIN-RELATED"/>
    <property type="match status" value="1"/>
</dbReference>
<feature type="domain" description="RING-type" evidence="12">
    <location>
        <begin position="241"/>
        <end position="295"/>
    </location>
</feature>
<keyword evidence="4" id="KW-0808">Transferase</keyword>
<feature type="domain" description="C3H1-type" evidence="13">
    <location>
        <begin position="324"/>
        <end position="352"/>
    </location>
</feature>
<evidence type="ECO:0000259" key="12">
    <source>
        <dbReference type="PROSITE" id="PS50089"/>
    </source>
</evidence>
<dbReference type="SUPFAM" id="SSF57850">
    <property type="entry name" value="RING/U-box"/>
    <property type="match status" value="1"/>
</dbReference>
<dbReference type="SUPFAM" id="SSF90229">
    <property type="entry name" value="CCCH zinc finger"/>
    <property type="match status" value="3"/>
</dbReference>
<dbReference type="GO" id="GO:0008270">
    <property type="term" value="F:zinc ion binding"/>
    <property type="evidence" value="ECO:0007669"/>
    <property type="project" value="UniProtKB-KW"/>
</dbReference>
<dbReference type="InterPro" id="IPR001841">
    <property type="entry name" value="Znf_RING"/>
</dbReference>
<dbReference type="InterPro" id="IPR013083">
    <property type="entry name" value="Znf_RING/FYVE/PHD"/>
</dbReference>
<feature type="zinc finger region" description="C3H1-type" evidence="10">
    <location>
        <begin position="17"/>
        <end position="44"/>
    </location>
</feature>
<dbReference type="InterPro" id="IPR045072">
    <property type="entry name" value="MKRN-like"/>
</dbReference>
<keyword evidence="8" id="KW-0833">Ubl conjugation pathway</keyword>
<dbReference type="PANTHER" id="PTHR11224:SF39">
    <property type="entry name" value="RING-TYPE E3 UBIQUITIN TRANSFERASE"/>
    <property type="match status" value="1"/>
</dbReference>
<feature type="domain" description="C3H1-type" evidence="13">
    <location>
        <begin position="46"/>
        <end position="73"/>
    </location>
</feature>